<dbReference type="AlphaFoldDB" id="Q8G585"/>
<sequence>MSHIAQRTNHPFTEMLGALLRHVDLGQCRALAFNFGKTSEGRFEGMRSASGNGFDSSDSFAVSGAAEGTARLHDIPPSITPSHGDDSHLLSRIASPADVKALAPNELAELCREIRATLLAYGHQHGGHIGSNLGMVEATVALHRVFDSPRDRIVFDVSHQSYVHKMLTGRAAAYLDPDRFSEVTGFTNPGESKHDQFVLGHTGTSISLACGLAKTRDMEGPNNSIGNVIAVIGDGSLSSGVAFEGLNNAAEQGGNLIIVFNDNEMSIAGDFGGMYGPLARLRASGGTAQPNLFNAFGLDYRYVEAGNDVSALVAAFEEVRDIDHPVVVHIHTLKGAGYDGEETHADRQTASASPVSFDSPTGVHPTDNVNHSEPWHSDHCNLSDHEPHEGQCEASHWQNPDAAIGKPDDPRKHYGKMAMAALEPRFAAEPGLVVISPATPGSNGITHEFRERAGAHYVDTGITESHAVAYAAGIARAGGTPVVATTASFFQRAYDQFFQEMSLNRSRVTVLDFLGGLSGSDNTHSGAYDVTMFSNIPGVTMLVPTSARDYLADLAWATAPAGSADAPAGPAVIRVPGEAILAAERDATLLPVTGGQIADRPQSASLPASASSASGGISAATVHGTVSVTAQHAGARHMLDWRVNQTGSQVAIIGLGNAYPLAEQTAAALSDDYGITATVIDPRQCTSLDSDVLESLRDGHQQVITLEDGQLEGGWGEKVTAYYANHHVSDGSRNPRVLNFGAAKEFTDRVSLGELNERYGLTVEQVTEAITRCF</sequence>
<proteinExistence type="inferred from homology"/>
<feature type="region of interest" description="Disordered" evidence="12">
    <location>
        <begin position="339"/>
        <end position="412"/>
    </location>
</feature>
<dbReference type="Pfam" id="PF02780">
    <property type="entry name" value="Transketolase_C"/>
    <property type="match status" value="1"/>
</dbReference>
<protein>
    <recommendedName>
        <fullName evidence="5">1-deoxy-D-xylulose-5-phosphate synthase</fullName>
        <ecNumber evidence="5">2.2.1.7</ecNumber>
    </recommendedName>
</protein>
<evidence type="ECO:0000256" key="5">
    <source>
        <dbReference type="ARBA" id="ARBA00013150"/>
    </source>
</evidence>
<evidence type="ECO:0000256" key="2">
    <source>
        <dbReference type="ARBA" id="ARBA00004980"/>
    </source>
</evidence>
<evidence type="ECO:0000256" key="6">
    <source>
        <dbReference type="ARBA" id="ARBA00022679"/>
    </source>
</evidence>
<dbReference type="Gene3D" id="3.40.50.920">
    <property type="match status" value="1"/>
</dbReference>
<dbReference type="InterPro" id="IPR005477">
    <property type="entry name" value="Dxylulose-5-P_synthase"/>
</dbReference>
<evidence type="ECO:0000256" key="8">
    <source>
        <dbReference type="ARBA" id="ARBA00022842"/>
    </source>
</evidence>
<dbReference type="KEGG" id="blo:BL1132"/>
<keyword evidence="9" id="KW-0784">Thiamine biosynthesis</keyword>
<evidence type="ECO:0000256" key="7">
    <source>
        <dbReference type="ARBA" id="ARBA00022723"/>
    </source>
</evidence>
<comment type="subunit">
    <text evidence="4">Homodimer.</text>
</comment>
<evidence type="ECO:0000313" key="14">
    <source>
        <dbReference type="EMBL" id="AAN24939.1"/>
    </source>
</evidence>
<dbReference type="PANTHER" id="PTHR43322">
    <property type="entry name" value="1-D-DEOXYXYLULOSE 5-PHOSPHATE SYNTHASE-RELATED"/>
    <property type="match status" value="1"/>
</dbReference>
<feature type="compositionally biased region" description="Polar residues" evidence="12">
    <location>
        <begin position="348"/>
        <end position="359"/>
    </location>
</feature>
<name>Q8G585_BIFLO</name>
<gene>
    <name evidence="14" type="primary">dxs</name>
    <name evidence="14" type="ordered locus">BL1132</name>
</gene>
<comment type="cofactor">
    <cofactor evidence="1">
        <name>Mg(2+)</name>
        <dbReference type="ChEBI" id="CHEBI:18420"/>
    </cofactor>
</comment>
<organism evidence="14 15">
    <name type="scientific">Bifidobacterium longum (strain NCC 2705)</name>
    <dbReference type="NCBI Taxonomy" id="206672"/>
    <lineage>
        <taxon>Bacteria</taxon>
        <taxon>Bacillati</taxon>
        <taxon>Actinomycetota</taxon>
        <taxon>Actinomycetes</taxon>
        <taxon>Bifidobacteriales</taxon>
        <taxon>Bifidobacteriaceae</taxon>
        <taxon>Bifidobacterium</taxon>
    </lineage>
</organism>
<dbReference type="CDD" id="cd07033">
    <property type="entry name" value="TPP_PYR_DXS_TK_like"/>
    <property type="match status" value="1"/>
</dbReference>
<dbReference type="SUPFAM" id="SSF52922">
    <property type="entry name" value="TK C-terminal domain-like"/>
    <property type="match status" value="1"/>
</dbReference>
<evidence type="ECO:0000256" key="3">
    <source>
        <dbReference type="ARBA" id="ARBA00011081"/>
    </source>
</evidence>
<dbReference type="SUPFAM" id="SSF52518">
    <property type="entry name" value="Thiamin diphosphate-binding fold (THDP-binding)"/>
    <property type="match status" value="2"/>
</dbReference>
<evidence type="ECO:0000259" key="13">
    <source>
        <dbReference type="SMART" id="SM00861"/>
    </source>
</evidence>
<dbReference type="PANTHER" id="PTHR43322:SF1">
    <property type="entry name" value="1-DEOXY-D-XYLULOSE-5-PHOSPHATE SYNTHASE"/>
    <property type="match status" value="1"/>
</dbReference>
<dbReference type="GO" id="GO:0016114">
    <property type="term" value="P:terpenoid biosynthetic process"/>
    <property type="evidence" value="ECO:0007669"/>
    <property type="project" value="InterPro"/>
</dbReference>
<dbReference type="SMART" id="SM00861">
    <property type="entry name" value="Transket_pyr"/>
    <property type="match status" value="1"/>
</dbReference>
<dbReference type="InterPro" id="IPR009014">
    <property type="entry name" value="Transketo_C/PFOR_II"/>
</dbReference>
<evidence type="ECO:0000256" key="11">
    <source>
        <dbReference type="ARBA" id="ARBA00023229"/>
    </source>
</evidence>
<dbReference type="Proteomes" id="UP000000439">
    <property type="component" value="Chromosome"/>
</dbReference>
<keyword evidence="6" id="KW-0808">Transferase</keyword>
<dbReference type="Gene3D" id="3.40.50.970">
    <property type="match status" value="2"/>
</dbReference>
<dbReference type="Pfam" id="PF13292">
    <property type="entry name" value="DXP_synthase_N"/>
    <property type="match status" value="1"/>
</dbReference>
<evidence type="ECO:0000256" key="9">
    <source>
        <dbReference type="ARBA" id="ARBA00022977"/>
    </source>
</evidence>
<feature type="domain" description="Transketolase-like pyrimidine-binding" evidence="13">
    <location>
        <begin position="412"/>
        <end position="583"/>
    </location>
</feature>
<dbReference type="GO" id="GO:0005829">
    <property type="term" value="C:cytosol"/>
    <property type="evidence" value="ECO:0007669"/>
    <property type="project" value="TreeGrafter"/>
</dbReference>
<keyword evidence="7" id="KW-0479">Metal-binding</keyword>
<dbReference type="GO" id="GO:0019288">
    <property type="term" value="P:isopentenyl diphosphate biosynthetic process, methylerythritol 4-phosphate pathway"/>
    <property type="evidence" value="ECO:0007669"/>
    <property type="project" value="TreeGrafter"/>
</dbReference>
<comment type="pathway">
    <text evidence="2">Metabolic intermediate biosynthesis; 1-deoxy-D-xylulose 5-phosphate biosynthesis; 1-deoxy-D-xylulose 5-phosphate from D-glyceraldehyde 3-phosphate and pyruvate: step 1/1.</text>
</comment>
<dbReference type="CDD" id="cd02007">
    <property type="entry name" value="TPP_DXS"/>
    <property type="match status" value="1"/>
</dbReference>
<evidence type="ECO:0000256" key="12">
    <source>
        <dbReference type="SAM" id="MobiDB-lite"/>
    </source>
</evidence>
<dbReference type="GO" id="GO:0000287">
    <property type="term" value="F:magnesium ion binding"/>
    <property type="evidence" value="ECO:0007669"/>
    <property type="project" value="UniProtKB-ARBA"/>
</dbReference>
<dbReference type="EMBL" id="AE014295">
    <property type="protein sequence ID" value="AAN24939.1"/>
    <property type="molecule type" value="Genomic_DNA"/>
</dbReference>
<keyword evidence="10" id="KW-0786">Thiamine pyrophosphate</keyword>
<evidence type="ECO:0000256" key="10">
    <source>
        <dbReference type="ARBA" id="ARBA00023052"/>
    </source>
</evidence>
<dbReference type="UniPathway" id="UPA00064">
    <property type="reaction ID" value="UER00091"/>
</dbReference>
<feature type="compositionally biased region" description="Basic and acidic residues" evidence="12">
    <location>
        <begin position="373"/>
        <end position="391"/>
    </location>
</feature>
<dbReference type="GO" id="GO:0008661">
    <property type="term" value="F:1-deoxy-D-xylulose-5-phosphate synthase activity"/>
    <property type="evidence" value="ECO:0007669"/>
    <property type="project" value="UniProtKB-EC"/>
</dbReference>
<accession>Q8G585</accession>
<dbReference type="Pfam" id="PF02779">
    <property type="entry name" value="Transket_pyr"/>
    <property type="match status" value="1"/>
</dbReference>
<dbReference type="InterPro" id="IPR033248">
    <property type="entry name" value="Transketolase_C"/>
</dbReference>
<evidence type="ECO:0000256" key="4">
    <source>
        <dbReference type="ARBA" id="ARBA00011738"/>
    </source>
</evidence>
<keyword evidence="15" id="KW-1185">Reference proteome</keyword>
<keyword evidence="11" id="KW-0414">Isoprene biosynthesis</keyword>
<dbReference type="STRING" id="206672.BL1132"/>
<dbReference type="EC" id="2.2.1.7" evidence="5"/>
<evidence type="ECO:0000313" key="15">
    <source>
        <dbReference type="Proteomes" id="UP000000439"/>
    </source>
</evidence>
<dbReference type="NCBIfam" id="NF003933">
    <property type="entry name" value="PRK05444.2-2"/>
    <property type="match status" value="1"/>
</dbReference>
<comment type="similarity">
    <text evidence="3">Belongs to the transketolase family. DXPS subfamily.</text>
</comment>
<dbReference type="EnsemblBacteria" id="AAN24939">
    <property type="protein sequence ID" value="AAN24939"/>
    <property type="gene ID" value="BL1132"/>
</dbReference>
<evidence type="ECO:0000256" key="1">
    <source>
        <dbReference type="ARBA" id="ARBA00001946"/>
    </source>
</evidence>
<keyword evidence="8" id="KW-0460">Magnesium</keyword>
<dbReference type="InterPro" id="IPR005475">
    <property type="entry name" value="Transketolase-like_Pyr-bd"/>
</dbReference>
<dbReference type="InterPro" id="IPR029061">
    <property type="entry name" value="THDP-binding"/>
</dbReference>
<dbReference type="GO" id="GO:0009228">
    <property type="term" value="P:thiamine biosynthetic process"/>
    <property type="evidence" value="ECO:0007669"/>
    <property type="project" value="UniProtKB-KW"/>
</dbReference>
<dbReference type="HOGENOM" id="CLU_009227_1_4_11"/>
<reference evidence="14 15" key="1">
    <citation type="journal article" date="2002" name="Proc. Natl. Acad. Sci. U.S.A.">
        <title>The genome sequence of Bifidobacterium longum reflects its adaptation to the human gastrointestinal tract.</title>
        <authorList>
            <person name="Schell M.A."/>
            <person name="Karmirantzou M."/>
            <person name="Snel B."/>
            <person name="Vilanova D."/>
            <person name="Berger B."/>
            <person name="Pessi G."/>
            <person name="Zwahlen M.C."/>
            <person name="Desiere F."/>
            <person name="Bork P."/>
            <person name="Delley M."/>
            <person name="Pridmore R.D."/>
            <person name="Arigoni F."/>
        </authorList>
    </citation>
    <scope>NUCLEOTIDE SEQUENCE [LARGE SCALE GENOMIC DNA]</scope>
    <source>
        <strain evidence="15">NCC 2705</strain>
    </source>
</reference>